<dbReference type="InterPro" id="IPR023346">
    <property type="entry name" value="Lysozyme-like_dom_sf"/>
</dbReference>
<organism evidence="2 3">
    <name type="scientific">Streptacidiphilus cavernicola</name>
    <dbReference type="NCBI Taxonomy" id="3342716"/>
    <lineage>
        <taxon>Bacteria</taxon>
        <taxon>Bacillati</taxon>
        <taxon>Actinomycetota</taxon>
        <taxon>Actinomycetes</taxon>
        <taxon>Kitasatosporales</taxon>
        <taxon>Streptomycetaceae</taxon>
        <taxon>Streptacidiphilus</taxon>
    </lineage>
</organism>
<name>A0ABV6URY2_9ACTN</name>
<dbReference type="EMBL" id="JBHEZZ010000013">
    <property type="protein sequence ID" value="MFC1404223.1"/>
    <property type="molecule type" value="Genomic_DNA"/>
</dbReference>
<feature type="chain" id="PRO_5047302627" evidence="1">
    <location>
        <begin position="21"/>
        <end position="250"/>
    </location>
</feature>
<dbReference type="RefSeq" id="WP_030265856.1">
    <property type="nucleotide sequence ID" value="NZ_JBHEZZ010000013.1"/>
</dbReference>
<dbReference type="SUPFAM" id="SSF53955">
    <property type="entry name" value="Lysozyme-like"/>
    <property type="match status" value="1"/>
</dbReference>
<reference evidence="2 3" key="1">
    <citation type="submission" date="2024-09" db="EMBL/GenBank/DDBJ databases">
        <authorList>
            <person name="Lee S.D."/>
        </authorList>
    </citation>
    <scope>NUCLEOTIDE SEQUENCE [LARGE SCALE GENOMIC DNA]</scope>
    <source>
        <strain evidence="2 3">N1-5</strain>
    </source>
</reference>
<keyword evidence="3" id="KW-1185">Reference proteome</keyword>
<protein>
    <submittedName>
        <fullName evidence="2">Lytic transglycosylase domain-containing protein</fullName>
    </submittedName>
</protein>
<dbReference type="Proteomes" id="UP001592528">
    <property type="component" value="Unassembled WGS sequence"/>
</dbReference>
<dbReference type="Gene3D" id="1.10.530.10">
    <property type="match status" value="1"/>
</dbReference>
<gene>
    <name evidence="2" type="ORF">ACEZDJ_23300</name>
</gene>
<evidence type="ECO:0000313" key="2">
    <source>
        <dbReference type="EMBL" id="MFC1404223.1"/>
    </source>
</evidence>
<accession>A0ABV6URY2</accession>
<proteinExistence type="predicted"/>
<evidence type="ECO:0000313" key="3">
    <source>
        <dbReference type="Proteomes" id="UP001592528"/>
    </source>
</evidence>
<evidence type="ECO:0000256" key="1">
    <source>
        <dbReference type="SAM" id="SignalP"/>
    </source>
</evidence>
<feature type="signal peptide" evidence="1">
    <location>
        <begin position="1"/>
        <end position="20"/>
    </location>
</feature>
<comment type="caution">
    <text evidence="2">The sequence shown here is derived from an EMBL/GenBank/DDBJ whole genome shotgun (WGS) entry which is preliminary data.</text>
</comment>
<sequence length="250" mass="24725">MRKRTAAIVAAVSVSGMAVAGAVVVDSSAAAPSSSVSQADSLQKVADLQTAASASASASAKAAADKAAAAKAAARKAAAVKASASASAAAKAAAQKAAAEKAAAAKAAADRAAAEKAAAAKAAADQLAAEKAAAARAAAAATQQAASRSETRTTLSGSPQSIAAQIIPADQLDSFDEIISHESGWDVHATNASSGAYGLGQALPGSKMASAGSDWQDSAETQIRWALSYMNDRYGSPNAAWQFWQANNWY</sequence>
<keyword evidence="1" id="KW-0732">Signal</keyword>